<evidence type="ECO:0008006" key="5">
    <source>
        <dbReference type="Google" id="ProtNLM"/>
    </source>
</evidence>
<name>A0A370LBF2_9HYPH</name>
<feature type="repeat" description="TPR" evidence="1">
    <location>
        <begin position="782"/>
        <end position="815"/>
    </location>
</feature>
<protein>
    <recommendedName>
        <fullName evidence="5">Tetratricopeptide repeat protein</fullName>
    </recommendedName>
</protein>
<comment type="caution">
    <text evidence="3">The sequence shown here is derived from an EMBL/GenBank/DDBJ whole genome shotgun (WGS) entry which is preliminary data.</text>
</comment>
<evidence type="ECO:0000313" key="3">
    <source>
        <dbReference type="EMBL" id="RDJ29302.1"/>
    </source>
</evidence>
<feature type="region of interest" description="Disordered" evidence="2">
    <location>
        <begin position="1093"/>
        <end position="1123"/>
    </location>
</feature>
<dbReference type="SUPFAM" id="SSF48452">
    <property type="entry name" value="TPR-like"/>
    <property type="match status" value="1"/>
</dbReference>
<gene>
    <name evidence="3" type="ORF">DWE98_01730</name>
</gene>
<feature type="compositionally biased region" description="Low complexity" evidence="2">
    <location>
        <begin position="286"/>
        <end position="298"/>
    </location>
</feature>
<dbReference type="InterPro" id="IPR019734">
    <property type="entry name" value="TPR_rpt"/>
</dbReference>
<sequence length="1123" mass="121321">MSAPALAANASLRGAAMPAGFGRLSLSFDEPTTTRIRVGNGVLVVAFDSAVKVDISKIVKELPDYLSIVRTDPDGRGVRFALARPFKANLIEAGDKAFIDLLPESWTGLLPGPPPEVIAEMTERLRVAEAQAREAARKPPAPPKPLTLRSARLPTLERLIFQAPPETRLTQELADGTLRLNFDQQLAIEPSAIKPWLPEGVTLKAQETGTASTTIDLALPKDWQARSFRDDDGLIVDLLRPAKPGIVTLASLQTGANDASPKPPASAAPDAVKPAPEPTRAQPAEQAQPLAKPAVAAPVPDPTPQLVKIEASSGPQGSKIDFRFPRLTGAAAFSDAGTVTLVFDTRDTIDPASFRQVLPQLVEDTTVTREGKVTLVKLLLKSQQVARLVDDGPTWSLSLGEQAGKPAESLAPRRTIDERGQTVLAVPLPGMTGVHWLESGPAGLPLAVATVLGPTRAISKPYRFVEFGLLQTAHGIAVSPRADDVVVRANTDQVQIGRAGGLTVTLDLPEQGGVAVEKAPEAGKPLLDPDSWGKQRVANIRERARELLSEVASAGRGRKSEARLALARFYAANKLLSEAAGPLQALLNDDPAMRANREALFLKGVLAVQMHRDQDAVAAFNAGPIKEDAEAGLWRALAEQRLGRAGQALAGFRRGQAILDTYPDDLQAEFRPALARAAMAMQDMTVAEHQLDLLAELPKDVVHQEKLALLRTMLDDVSGRPETALDAYKALFEAKSRPVAAEAQLRGVKLALAQTPPAISADEAAARLETVSVTWRGGEIEIEALAELGRLYLGQKRWREAFQIARRANDSYPDNPLTRSLHDETAQRFAEMFSGRDHEQLPRIDALALFYDFKEFLPIGRRGDEITRLLADRLVELDLLDQAADILRYQMDTRLTGAARSTVAARLAMIALMNRKPAEALQALNATRLIELPADVKRARLLLEAKALSDLSRTDQALEMLEAERGPEVDRLRADVYWAGRRWREAGEAHERLLGESWRGNTTLKDGERADVMRSAISYVMASEALQLDRLRAKFAGKMAESSDARTFAFATSANRNNPADIREMARAAAGADTLSDFMKAYRERYPAYASAMRGKPQAEPAPPPPAGAAGAEAGTSGAQGRG</sequence>
<dbReference type="EMBL" id="QQTP01000001">
    <property type="protein sequence ID" value="RDJ29302.1"/>
    <property type="molecule type" value="Genomic_DNA"/>
</dbReference>
<dbReference type="Gene3D" id="1.25.40.10">
    <property type="entry name" value="Tetratricopeptide repeat domain"/>
    <property type="match status" value="1"/>
</dbReference>
<evidence type="ECO:0000313" key="4">
    <source>
        <dbReference type="Proteomes" id="UP000255207"/>
    </source>
</evidence>
<keyword evidence="1" id="KW-0802">TPR repeat</keyword>
<organism evidence="3 4">
    <name type="scientific">Bosea caraganae</name>
    <dbReference type="NCBI Taxonomy" id="2763117"/>
    <lineage>
        <taxon>Bacteria</taxon>
        <taxon>Pseudomonadati</taxon>
        <taxon>Pseudomonadota</taxon>
        <taxon>Alphaproteobacteria</taxon>
        <taxon>Hyphomicrobiales</taxon>
        <taxon>Boseaceae</taxon>
        <taxon>Bosea</taxon>
    </lineage>
</organism>
<dbReference type="PROSITE" id="PS50005">
    <property type="entry name" value="TPR"/>
    <property type="match status" value="1"/>
</dbReference>
<evidence type="ECO:0000256" key="1">
    <source>
        <dbReference type="PROSITE-ProRule" id="PRU00339"/>
    </source>
</evidence>
<feature type="region of interest" description="Disordered" evidence="2">
    <location>
        <begin position="254"/>
        <end position="302"/>
    </location>
</feature>
<accession>A0A370LBF2</accession>
<proteinExistence type="predicted"/>
<keyword evidence="4" id="KW-1185">Reference proteome</keyword>
<dbReference type="Proteomes" id="UP000255207">
    <property type="component" value="Unassembled WGS sequence"/>
</dbReference>
<dbReference type="AlphaFoldDB" id="A0A370LBF2"/>
<evidence type="ECO:0000256" key="2">
    <source>
        <dbReference type="SAM" id="MobiDB-lite"/>
    </source>
</evidence>
<feature type="compositionally biased region" description="Low complexity" evidence="2">
    <location>
        <begin position="1108"/>
        <end position="1117"/>
    </location>
</feature>
<reference evidence="4" key="1">
    <citation type="submission" date="2018-07" db="EMBL/GenBank/DDBJ databases">
        <authorList>
            <person name="Safronova V.I."/>
            <person name="Chirak E.R."/>
            <person name="Sazanova A.L."/>
        </authorList>
    </citation>
    <scope>NUCLEOTIDE SEQUENCE [LARGE SCALE GENOMIC DNA]</scope>
    <source>
        <strain evidence="4">RCAM04685</strain>
    </source>
</reference>
<dbReference type="InterPro" id="IPR011990">
    <property type="entry name" value="TPR-like_helical_dom_sf"/>
</dbReference>